<gene>
    <name evidence="1" type="ORF">ODALV1_LOCUS29697</name>
</gene>
<comment type="caution">
    <text evidence="1">The sequence shown here is derived from an EMBL/GenBank/DDBJ whole genome shotgun (WGS) entry which is preliminary data.</text>
</comment>
<dbReference type="Proteomes" id="UP001642540">
    <property type="component" value="Unassembled WGS sequence"/>
</dbReference>
<organism evidence="1 2">
    <name type="scientific">Orchesella dallaii</name>
    <dbReference type="NCBI Taxonomy" id="48710"/>
    <lineage>
        <taxon>Eukaryota</taxon>
        <taxon>Metazoa</taxon>
        <taxon>Ecdysozoa</taxon>
        <taxon>Arthropoda</taxon>
        <taxon>Hexapoda</taxon>
        <taxon>Collembola</taxon>
        <taxon>Entomobryomorpha</taxon>
        <taxon>Entomobryoidea</taxon>
        <taxon>Orchesellidae</taxon>
        <taxon>Orchesellinae</taxon>
        <taxon>Orchesella</taxon>
    </lineage>
</organism>
<dbReference type="EMBL" id="CAXLJM020000158">
    <property type="protein sequence ID" value="CAL8143561.1"/>
    <property type="molecule type" value="Genomic_DNA"/>
</dbReference>
<reference evidence="1 2" key="1">
    <citation type="submission" date="2024-08" db="EMBL/GenBank/DDBJ databases">
        <authorList>
            <person name="Cucini C."/>
            <person name="Frati F."/>
        </authorList>
    </citation>
    <scope>NUCLEOTIDE SEQUENCE [LARGE SCALE GENOMIC DNA]</scope>
</reference>
<protein>
    <submittedName>
        <fullName evidence="1">Uncharacterized protein</fullName>
    </submittedName>
</protein>
<sequence length="198" mass="22415">MTVTPRGSSSSQVWLTYVLTDLGVPKAQTLFDFLFYLEDELNTSGLNNEDFFKLSAFTLKCFSKFVFLEPTMFAVKNSNDIFDNYDVASGLQTTVVEQPGTDDVDDGLSIFVAHPYLQVFRALMKSFQTRNGAGVESYLRVWTTNNLPSTVKPLDMKYSGKLSINQCKFLRNESDISLVNIDVPFEKQVLKILDYVHV</sequence>
<evidence type="ECO:0000313" key="2">
    <source>
        <dbReference type="Proteomes" id="UP001642540"/>
    </source>
</evidence>
<evidence type="ECO:0000313" key="1">
    <source>
        <dbReference type="EMBL" id="CAL8143561.1"/>
    </source>
</evidence>
<name>A0ABP1S5J5_9HEXA</name>
<proteinExistence type="predicted"/>
<accession>A0ABP1S5J5</accession>
<keyword evidence="2" id="KW-1185">Reference proteome</keyword>